<name>A0A6J6JVM0_9ZZZZ</name>
<evidence type="ECO:0000313" key="1">
    <source>
        <dbReference type="EMBL" id="CAB4640478.1"/>
    </source>
</evidence>
<sequence>MGQKRLFSILILTALIITGCTRTSDFSAPSIDPAVVERIIANCTNLNAPELGEGKLCIDNGFRISNDDFAFTNWGRSLQADANVTVQTLVDLFGRSTVCTTGPENECVLRPATLQKLEEWNTALSGGRCEGLATLSTRFFMNLDHPSMFRTGASEVADLQRGDGSLDAALVYWWATQFLPEVADRAAASRQRTPLELVDDVIVGLANSTGHTVGMYFGTSGHAVTPFAVTHRDTHFVIHVYDNNFPGERREILIDTQTNIWTYANATTRIDGKKIDWEGTTGTLELTPMSARKGPFRCSFCTTTSSTSPTVITLASRDTNAAGFLYITSRNGKIEATPTQLTNTIPGATYVIGKGATGGLATVTLPADVGDFDVEVRRVSPDVPAADVVLGIQRPGDGLVQVSGDLAHTVVSATRSSTSLLAVRSDNTTIRAPSQNVARVSVAAGSALSRRTLAAGEQMTVSRIAENSIEVSLKGSRGEDFGRLPIAVNPDARTREIDLIVNQDGKLAPNNSLLAPVQIAPSAVFSFNPRAVPLPSRPIPSSTIPSIEVSEPD</sequence>
<protein>
    <submittedName>
        <fullName evidence="1">Unannotated protein</fullName>
    </submittedName>
</protein>
<gene>
    <name evidence="1" type="ORF">UFOPK2169_00021</name>
</gene>
<proteinExistence type="predicted"/>
<dbReference type="EMBL" id="CAEZWE010000001">
    <property type="protein sequence ID" value="CAB4640478.1"/>
    <property type="molecule type" value="Genomic_DNA"/>
</dbReference>
<reference evidence="1" key="1">
    <citation type="submission" date="2020-05" db="EMBL/GenBank/DDBJ databases">
        <authorList>
            <person name="Chiriac C."/>
            <person name="Salcher M."/>
            <person name="Ghai R."/>
            <person name="Kavagutti S V."/>
        </authorList>
    </citation>
    <scope>NUCLEOTIDE SEQUENCE</scope>
</reference>
<accession>A0A6J6JVM0</accession>
<organism evidence="1">
    <name type="scientific">freshwater metagenome</name>
    <dbReference type="NCBI Taxonomy" id="449393"/>
    <lineage>
        <taxon>unclassified sequences</taxon>
        <taxon>metagenomes</taxon>
        <taxon>ecological metagenomes</taxon>
    </lineage>
</organism>
<dbReference type="PROSITE" id="PS51257">
    <property type="entry name" value="PROKAR_LIPOPROTEIN"/>
    <property type="match status" value="1"/>
</dbReference>
<dbReference type="AlphaFoldDB" id="A0A6J6JVM0"/>